<evidence type="ECO:0000256" key="11">
    <source>
        <dbReference type="SAM" id="MobiDB-lite"/>
    </source>
</evidence>
<evidence type="ECO:0000256" key="4">
    <source>
        <dbReference type="ARBA" id="ARBA00022729"/>
    </source>
</evidence>
<dbReference type="OrthoDB" id="529273at2759"/>
<keyword evidence="14" id="KW-1185">Reference proteome</keyword>
<keyword evidence="2" id="KW-0328">Glycosyltransferase</keyword>
<evidence type="ECO:0000313" key="14">
    <source>
        <dbReference type="Proteomes" id="UP000053573"/>
    </source>
</evidence>
<dbReference type="AlphaFoldDB" id="A0A0H1BK62"/>
<evidence type="ECO:0000256" key="8">
    <source>
        <dbReference type="ARBA" id="ARBA00042574"/>
    </source>
</evidence>
<evidence type="ECO:0000256" key="5">
    <source>
        <dbReference type="ARBA" id="ARBA00022824"/>
    </source>
</evidence>
<reference evidence="14" key="1">
    <citation type="journal article" date="2015" name="PLoS Genet.">
        <title>The dynamic genome and transcriptome of the human fungal pathogen Blastomyces and close relative Emmonsia.</title>
        <authorList>
            <person name="Munoz J.F."/>
            <person name="Gauthier G.M."/>
            <person name="Desjardins C.A."/>
            <person name="Gallo J.E."/>
            <person name="Holder J."/>
            <person name="Sullivan T.D."/>
            <person name="Marty A.J."/>
            <person name="Carmen J.C."/>
            <person name="Chen Z."/>
            <person name="Ding L."/>
            <person name="Gujja S."/>
            <person name="Magrini V."/>
            <person name="Misas E."/>
            <person name="Mitreva M."/>
            <person name="Priest M."/>
            <person name="Saif S."/>
            <person name="Whiston E.A."/>
            <person name="Young S."/>
            <person name="Zeng Q."/>
            <person name="Goldman W.E."/>
            <person name="Mardis E.R."/>
            <person name="Taylor J.W."/>
            <person name="McEwen J.G."/>
            <person name="Clay O.K."/>
            <person name="Klein B.S."/>
            <person name="Cuomo C.A."/>
        </authorList>
    </citation>
    <scope>NUCLEOTIDE SEQUENCE [LARGE SCALE GENOMIC DNA]</scope>
    <source>
        <strain evidence="14">UAMH 139</strain>
    </source>
</reference>
<evidence type="ECO:0000256" key="1">
    <source>
        <dbReference type="ARBA" id="ARBA00011970"/>
    </source>
</evidence>
<dbReference type="EC" id="2.4.1.255" evidence="1"/>
<evidence type="ECO:0000256" key="3">
    <source>
        <dbReference type="ARBA" id="ARBA00022679"/>
    </source>
</evidence>
<accession>A0A0H1BK62</accession>
<proteinExistence type="predicted"/>
<evidence type="ECO:0000256" key="6">
    <source>
        <dbReference type="ARBA" id="ARBA00023180"/>
    </source>
</evidence>
<dbReference type="EMBL" id="LDEV01001580">
    <property type="protein sequence ID" value="KLJ11387.1"/>
    <property type="molecule type" value="Genomic_DNA"/>
</dbReference>
<name>A0A0H1BK62_9EURO</name>
<comment type="catalytic activity">
    <reaction evidence="9">
        <text>L-seryl-[protein] + UDP-N-acetyl-alpha-D-glucosamine = 3-O-(N-acetyl-beta-D-glucosaminyl)-L-seryl-[protein] + UDP + H(+)</text>
        <dbReference type="Rhea" id="RHEA:48904"/>
        <dbReference type="Rhea" id="RHEA-COMP:9863"/>
        <dbReference type="Rhea" id="RHEA-COMP:12251"/>
        <dbReference type="ChEBI" id="CHEBI:15378"/>
        <dbReference type="ChEBI" id="CHEBI:29999"/>
        <dbReference type="ChEBI" id="CHEBI:57705"/>
        <dbReference type="ChEBI" id="CHEBI:58223"/>
        <dbReference type="ChEBI" id="CHEBI:90838"/>
        <dbReference type="EC" id="2.4.1.255"/>
    </reaction>
</comment>
<evidence type="ECO:0000259" key="12">
    <source>
        <dbReference type="Pfam" id="PF04577"/>
    </source>
</evidence>
<comment type="caution">
    <text evidence="13">The sequence shown here is derived from an EMBL/GenBank/DDBJ whole genome shotgun (WGS) entry which is preliminary data.</text>
</comment>
<evidence type="ECO:0000256" key="10">
    <source>
        <dbReference type="ARBA" id="ARBA00049432"/>
    </source>
</evidence>
<sequence>MLSTFRGRRYVIAGSLTAFIFFTLCWYSRQNIFVQGPRSPPQDDAPSQEHPAQNEDYSPKPADSPPMALSPPEDYLSTSSAPHQDRFCAERFDLEFLKNVAKTQTSYCDAGSESSITCFHSRIDPGGRKDSFCISGPASFDHSQKKFILDCSLRSLSDEESRQGVPEFAEFPVYWYGTGPHQIFNDFVRLDQKEKPSHKLPHGRRNFSILIKREDSHYNVFHSLMEIIGLTLTLDTMRMTQNRDTSLPFFMPEDFANTQVIILDDLLDGPYFDLWKLFAKQPTIRLKDLSATAQINLDNIIVPLPGGGSPFWQNHWEPIQCEQSELLQTFAKRVLNFYNIRDDAPPGDSPLVLTFIDRREKRRLINQERYIERLKTKFPAVEVNLVDLAALPFSEQIKLVRRTDILAGVHGAGLTHGMFLPPHSTIAEIHPPQLKHKGFRNLAKKMGHNYFSSHGAEHKTNDSKNDWQFDDVFIEEDRFMDLLEIAVKSMYNRGLHDQDVN</sequence>
<evidence type="ECO:0000256" key="7">
    <source>
        <dbReference type="ARBA" id="ARBA00040944"/>
    </source>
</evidence>
<evidence type="ECO:0000256" key="9">
    <source>
        <dbReference type="ARBA" id="ARBA00048317"/>
    </source>
</evidence>
<dbReference type="GO" id="GO:0097363">
    <property type="term" value="F:protein O-acetylglucosaminyltransferase activity"/>
    <property type="evidence" value="ECO:0007669"/>
    <property type="project" value="UniProtKB-EC"/>
</dbReference>
<dbReference type="GO" id="GO:0005788">
    <property type="term" value="C:endoplasmic reticulum lumen"/>
    <property type="evidence" value="ECO:0007669"/>
    <property type="project" value="TreeGrafter"/>
</dbReference>
<protein>
    <recommendedName>
        <fullName evidence="7">EGF domain-specific O-linked N-acetylglucosamine transferase</fullName>
        <ecNumber evidence="1">2.4.1.255</ecNumber>
    </recommendedName>
    <alternativeName>
        <fullName evidence="8">Extracellular O-linked N-acetylglucosamine transferase</fullName>
    </alternativeName>
</protein>
<dbReference type="InterPro" id="IPR049625">
    <property type="entry name" value="Glyco_transf_61_cat"/>
</dbReference>
<comment type="catalytic activity">
    <reaction evidence="10">
        <text>L-threonyl-[protein] + UDP-N-acetyl-alpha-D-glucosamine = 3-O-(N-acetyl-beta-D-glucosaminyl)-L-threonyl-[protein] + UDP + H(+)</text>
        <dbReference type="Rhea" id="RHEA:48908"/>
        <dbReference type="Rhea" id="RHEA-COMP:11060"/>
        <dbReference type="Rhea" id="RHEA-COMP:12252"/>
        <dbReference type="ChEBI" id="CHEBI:15378"/>
        <dbReference type="ChEBI" id="CHEBI:30013"/>
        <dbReference type="ChEBI" id="CHEBI:57705"/>
        <dbReference type="ChEBI" id="CHEBI:58223"/>
        <dbReference type="ChEBI" id="CHEBI:90840"/>
        <dbReference type="EC" id="2.4.1.255"/>
    </reaction>
</comment>
<keyword evidence="5" id="KW-0256">Endoplasmic reticulum</keyword>
<dbReference type="Proteomes" id="UP000053573">
    <property type="component" value="Unassembled WGS sequence"/>
</dbReference>
<organism evidence="13 14">
    <name type="scientific">Blastomyces silverae</name>
    <dbReference type="NCBI Taxonomy" id="2060906"/>
    <lineage>
        <taxon>Eukaryota</taxon>
        <taxon>Fungi</taxon>
        <taxon>Dikarya</taxon>
        <taxon>Ascomycota</taxon>
        <taxon>Pezizomycotina</taxon>
        <taxon>Eurotiomycetes</taxon>
        <taxon>Eurotiomycetidae</taxon>
        <taxon>Onygenales</taxon>
        <taxon>Ajellomycetaceae</taxon>
        <taxon>Blastomyces</taxon>
    </lineage>
</organism>
<feature type="region of interest" description="Disordered" evidence="11">
    <location>
        <begin position="36"/>
        <end position="80"/>
    </location>
</feature>
<evidence type="ECO:0000256" key="2">
    <source>
        <dbReference type="ARBA" id="ARBA00022676"/>
    </source>
</evidence>
<gene>
    <name evidence="13" type="ORF">EMPG_09692</name>
</gene>
<keyword evidence="4" id="KW-0732">Signal</keyword>
<keyword evidence="6" id="KW-0325">Glycoprotein</keyword>
<dbReference type="InterPro" id="IPR007657">
    <property type="entry name" value="Glycosyltransferase_61"/>
</dbReference>
<dbReference type="PANTHER" id="PTHR20961:SF148">
    <property type="entry name" value="EGF DOMAIN-SPECIFIC O-LINKED N-ACETYLGLUCOSAMINE TRANSFERASE"/>
    <property type="match status" value="1"/>
</dbReference>
<dbReference type="STRING" id="2060906.A0A0H1BK62"/>
<evidence type="ECO:0000313" key="13">
    <source>
        <dbReference type="EMBL" id="KLJ11387.1"/>
    </source>
</evidence>
<dbReference type="PANTHER" id="PTHR20961">
    <property type="entry name" value="GLYCOSYLTRANSFERASE"/>
    <property type="match status" value="1"/>
</dbReference>
<keyword evidence="3" id="KW-0808">Transferase</keyword>
<dbReference type="Pfam" id="PF04577">
    <property type="entry name" value="Glyco_transf_61"/>
    <property type="match status" value="1"/>
</dbReference>
<feature type="domain" description="Glycosyltransferase 61 catalytic" evidence="12">
    <location>
        <begin position="328"/>
        <end position="426"/>
    </location>
</feature>